<dbReference type="InterPro" id="IPR052551">
    <property type="entry name" value="UV-DNA_repair_photolyase"/>
</dbReference>
<protein>
    <submittedName>
        <fullName evidence="1">Deoxyribodipyrimidine photolyase-related protein</fullName>
    </submittedName>
</protein>
<evidence type="ECO:0000313" key="2">
    <source>
        <dbReference type="Proteomes" id="UP000198836"/>
    </source>
</evidence>
<dbReference type="Gene3D" id="3.40.50.620">
    <property type="entry name" value="HUPs"/>
    <property type="match status" value="1"/>
</dbReference>
<dbReference type="Proteomes" id="UP000198836">
    <property type="component" value="Unassembled WGS sequence"/>
</dbReference>
<sequence length="548" mass="65066">MVKFFAGFTEFPANNITGIQFFTGEQSELTFLAMEKRYKILRLILGDQLNIQHSWFKKPSPDTLHVLMEVKTETDYVWHHIQKACAFFAAMENFAELLNSKKIETIYLRLDDPKNKQNFSDNLNDLIEKFDVKEFHYQLPDEYRLDQELNNFCKSLSINHCAFDTEHFYTSRTELADFFSGKKELLMESFYRAMRTKHHILLDDDHDPVGGKWNFDEENRKKLPKNHKPNPPLLFDNDVRQQYNRISATKIKTIGNINPKHLLWPVNRDQSLKLLHYFCENCLPLFGTFQDAMQTNEWSLYHSRLSFSMNTKLISPVEVVSSAIKYWKENKKSTTMNQIEGFIRQILGWREYMRGIYWMKMPEFEKMNFFDHKRKLPEWYWTGKTEMNCLKHSINQSLEYAYAHHIQRLMITGNFALLAGIDPDEVDFWYLGIYIDAIQWVEITNTRGMSQYADGGIIGSKPYTATANYIHKMSNYCDNCKYDRNEKTGENSCPFNSLYWDFHDRNRAKLGKNHRLSMVYRIWDKMNPDLRSEVLTRADFVLKNLNNL</sequence>
<dbReference type="InterPro" id="IPR007357">
    <property type="entry name" value="PhrB-like"/>
</dbReference>
<dbReference type="PANTHER" id="PTHR38657:SF1">
    <property type="entry name" value="SLR1343 PROTEIN"/>
    <property type="match status" value="1"/>
</dbReference>
<dbReference type="Gene3D" id="1.10.579.10">
    <property type="entry name" value="DNA Cyclobutane Dipyrimidine Photolyase, subunit A, domain 3"/>
    <property type="match status" value="1"/>
</dbReference>
<gene>
    <name evidence="1" type="ORF">SAMN04488511_11222</name>
</gene>
<dbReference type="PANTHER" id="PTHR38657">
    <property type="entry name" value="SLR1343 PROTEIN"/>
    <property type="match status" value="1"/>
</dbReference>
<dbReference type="InterPro" id="IPR014729">
    <property type="entry name" value="Rossmann-like_a/b/a_fold"/>
</dbReference>
<dbReference type="InterPro" id="IPR036134">
    <property type="entry name" value="Crypto/Photolyase_FAD-like_sf"/>
</dbReference>
<organism evidence="1 2">
    <name type="scientific">Pedobacter suwonensis</name>
    <dbReference type="NCBI Taxonomy" id="332999"/>
    <lineage>
        <taxon>Bacteria</taxon>
        <taxon>Pseudomonadati</taxon>
        <taxon>Bacteroidota</taxon>
        <taxon>Sphingobacteriia</taxon>
        <taxon>Sphingobacteriales</taxon>
        <taxon>Sphingobacteriaceae</taxon>
        <taxon>Pedobacter</taxon>
    </lineage>
</organism>
<dbReference type="STRING" id="332999.SAMN04488511_11222"/>
<keyword evidence="1" id="KW-0456">Lyase</keyword>
<name>A0A1I0TNC8_9SPHI</name>
<evidence type="ECO:0000313" key="1">
    <source>
        <dbReference type="EMBL" id="SFA53302.1"/>
    </source>
</evidence>
<keyword evidence="2" id="KW-1185">Reference proteome</keyword>
<dbReference type="AlphaFoldDB" id="A0A1I0TNC8"/>
<accession>A0A1I0TNC8</accession>
<dbReference type="Gene3D" id="1.25.40.80">
    <property type="match status" value="1"/>
</dbReference>
<reference evidence="2" key="1">
    <citation type="submission" date="2016-10" db="EMBL/GenBank/DDBJ databases">
        <authorList>
            <person name="Varghese N."/>
            <person name="Submissions S."/>
        </authorList>
    </citation>
    <scope>NUCLEOTIDE SEQUENCE [LARGE SCALE GENOMIC DNA]</scope>
    <source>
        <strain evidence="2">DSM 18130</strain>
    </source>
</reference>
<dbReference type="SUPFAM" id="SSF48173">
    <property type="entry name" value="Cryptochrome/photolyase FAD-binding domain"/>
    <property type="match status" value="1"/>
</dbReference>
<proteinExistence type="predicted"/>
<dbReference type="Pfam" id="PF04244">
    <property type="entry name" value="DPRP"/>
    <property type="match status" value="1"/>
</dbReference>
<dbReference type="GO" id="GO:0016829">
    <property type="term" value="F:lyase activity"/>
    <property type="evidence" value="ECO:0007669"/>
    <property type="project" value="UniProtKB-KW"/>
</dbReference>
<dbReference type="Gene3D" id="1.10.10.1710">
    <property type="entry name" value="Deoxyribodipyrimidine photolyase-related"/>
    <property type="match status" value="1"/>
</dbReference>
<dbReference type="EMBL" id="FOJM01000012">
    <property type="protein sequence ID" value="SFA53302.1"/>
    <property type="molecule type" value="Genomic_DNA"/>
</dbReference>